<gene>
    <name evidence="2" type="primary">cinA_2</name>
    <name evidence="2" type="ORF">Pla100_21000</name>
</gene>
<organism evidence="2 3">
    <name type="scientific">Neorhodopirellula pilleata</name>
    <dbReference type="NCBI Taxonomy" id="2714738"/>
    <lineage>
        <taxon>Bacteria</taxon>
        <taxon>Pseudomonadati</taxon>
        <taxon>Planctomycetota</taxon>
        <taxon>Planctomycetia</taxon>
        <taxon>Pirellulales</taxon>
        <taxon>Pirellulaceae</taxon>
        <taxon>Neorhodopirellula</taxon>
    </lineage>
</organism>
<protein>
    <submittedName>
        <fullName evidence="2">Putative competence-damage inducible protein</fullName>
    </submittedName>
</protein>
<dbReference type="NCBIfam" id="TIGR00199">
    <property type="entry name" value="PncC_domain"/>
    <property type="match status" value="1"/>
</dbReference>
<dbReference type="OrthoDB" id="281405at2"/>
<dbReference type="Gene3D" id="3.90.950.20">
    <property type="entry name" value="CinA-like"/>
    <property type="match status" value="1"/>
</dbReference>
<dbReference type="InterPro" id="IPR036653">
    <property type="entry name" value="CinA-like_C"/>
</dbReference>
<dbReference type="InterPro" id="IPR008136">
    <property type="entry name" value="CinA_C"/>
</dbReference>
<dbReference type="EMBL" id="SJPM01000003">
    <property type="protein sequence ID" value="TWT98934.1"/>
    <property type="molecule type" value="Genomic_DNA"/>
</dbReference>
<dbReference type="SUPFAM" id="SSF142433">
    <property type="entry name" value="CinA-like"/>
    <property type="match status" value="1"/>
</dbReference>
<proteinExistence type="predicted"/>
<reference evidence="2 3" key="1">
    <citation type="submission" date="2019-02" db="EMBL/GenBank/DDBJ databases">
        <title>Deep-cultivation of Planctomycetes and their phenomic and genomic characterization uncovers novel biology.</title>
        <authorList>
            <person name="Wiegand S."/>
            <person name="Jogler M."/>
            <person name="Boedeker C."/>
            <person name="Pinto D."/>
            <person name="Vollmers J."/>
            <person name="Rivas-Marin E."/>
            <person name="Kohn T."/>
            <person name="Peeters S.H."/>
            <person name="Heuer A."/>
            <person name="Rast P."/>
            <person name="Oberbeckmann S."/>
            <person name="Bunk B."/>
            <person name="Jeske O."/>
            <person name="Meyerdierks A."/>
            <person name="Storesund J.E."/>
            <person name="Kallscheuer N."/>
            <person name="Luecker S."/>
            <person name="Lage O.M."/>
            <person name="Pohl T."/>
            <person name="Merkel B.J."/>
            <person name="Hornburger P."/>
            <person name="Mueller R.-W."/>
            <person name="Bruemmer F."/>
            <person name="Labrenz M."/>
            <person name="Spormann A.M."/>
            <person name="Op Den Camp H."/>
            <person name="Overmann J."/>
            <person name="Amann R."/>
            <person name="Jetten M.S.M."/>
            <person name="Mascher T."/>
            <person name="Medema M.H."/>
            <person name="Devos D.P."/>
            <person name="Kaster A.-K."/>
            <person name="Ovreas L."/>
            <person name="Rohde M."/>
            <person name="Galperin M.Y."/>
            <person name="Jogler C."/>
        </authorList>
    </citation>
    <scope>NUCLEOTIDE SEQUENCE [LARGE SCALE GENOMIC DNA]</scope>
    <source>
        <strain evidence="2 3">Pla100</strain>
    </source>
</reference>
<evidence type="ECO:0000259" key="1">
    <source>
        <dbReference type="Pfam" id="PF02464"/>
    </source>
</evidence>
<dbReference type="RefSeq" id="WP_146577589.1">
    <property type="nucleotide sequence ID" value="NZ_SJPM01000003.1"/>
</dbReference>
<evidence type="ECO:0000313" key="3">
    <source>
        <dbReference type="Proteomes" id="UP000316213"/>
    </source>
</evidence>
<dbReference type="Pfam" id="PF02464">
    <property type="entry name" value="CinA"/>
    <property type="match status" value="1"/>
</dbReference>
<accession>A0A5C6AG38</accession>
<dbReference type="AlphaFoldDB" id="A0A5C6AG38"/>
<dbReference type="Proteomes" id="UP000316213">
    <property type="component" value="Unassembled WGS sequence"/>
</dbReference>
<sequence length="166" mass="18068">MWPNSTDLVASTLVERLKSRGERLALAESCTSGMAAAIIGGVPGASNVFCGSMVTYRIASKQAWLGVPKQIIDIHSAESRATTEAMATCLLEACPEADWTAAVTGHFGPDAPADHDGEVFFCLARRIATHEPRVLHRRVHLNESQRIARQIEASMNLIQWISENIL</sequence>
<evidence type="ECO:0000313" key="2">
    <source>
        <dbReference type="EMBL" id="TWT98934.1"/>
    </source>
</evidence>
<comment type="caution">
    <text evidence="2">The sequence shown here is derived from an EMBL/GenBank/DDBJ whole genome shotgun (WGS) entry which is preliminary data.</text>
</comment>
<name>A0A5C6AG38_9BACT</name>
<feature type="domain" description="CinA C-terminal" evidence="1">
    <location>
        <begin position="9"/>
        <end position="148"/>
    </location>
</feature>
<keyword evidence="3" id="KW-1185">Reference proteome</keyword>